<dbReference type="RefSeq" id="WP_010120512.1">
    <property type="nucleotide sequence ID" value="NZ_DAITTW010000047.1"/>
</dbReference>
<evidence type="ECO:0000256" key="7">
    <source>
        <dbReference type="ARBA" id="ARBA00023065"/>
    </source>
</evidence>
<dbReference type="Pfam" id="PF02537">
    <property type="entry name" value="CRCB"/>
    <property type="match status" value="1"/>
</dbReference>
<comment type="activity regulation">
    <text evidence="13">Na(+) is not transported, but it plays an essential structural role and its presence is essential for fluoride channel function.</text>
</comment>
<sequence length="131" mass="13238">MTPLLFLGLCVAGGIGAGCRFVLDGVVKDRTAGGRGAGFPWSTFVINATGSLLLGLLTGLVTAGALPTDWQPVVGTGFLGGYTTFSTAMVETVNLARQRRPAASLLNGFGVLLVTVLLAGLGLWAGTELAG</sequence>
<evidence type="ECO:0000256" key="10">
    <source>
        <dbReference type="ARBA" id="ARBA00035120"/>
    </source>
</evidence>
<evidence type="ECO:0000256" key="12">
    <source>
        <dbReference type="ARBA" id="ARBA00049940"/>
    </source>
</evidence>
<evidence type="ECO:0000256" key="3">
    <source>
        <dbReference type="ARBA" id="ARBA00022475"/>
    </source>
</evidence>
<dbReference type="GO" id="GO:0005886">
    <property type="term" value="C:plasma membrane"/>
    <property type="evidence" value="ECO:0007669"/>
    <property type="project" value="UniProtKB-SubCell"/>
</dbReference>
<evidence type="ECO:0000256" key="5">
    <source>
        <dbReference type="ARBA" id="ARBA00022723"/>
    </source>
</evidence>
<dbReference type="GO" id="GO:0062054">
    <property type="term" value="F:fluoride channel activity"/>
    <property type="evidence" value="ECO:0007669"/>
    <property type="project" value="UniProtKB-UniRule"/>
</dbReference>
<evidence type="ECO:0000256" key="6">
    <source>
        <dbReference type="ARBA" id="ARBA00022989"/>
    </source>
</evidence>
<dbReference type="PANTHER" id="PTHR28259">
    <property type="entry name" value="FLUORIDE EXPORT PROTEIN 1-RELATED"/>
    <property type="match status" value="1"/>
</dbReference>
<name>A0A3D4T1T0_9CORY</name>
<protein>
    <recommendedName>
        <fullName evidence="13">Fluoride-specific ion channel FluC</fullName>
    </recommendedName>
</protein>
<evidence type="ECO:0000256" key="4">
    <source>
        <dbReference type="ARBA" id="ARBA00022692"/>
    </source>
</evidence>
<dbReference type="STRING" id="863239.GCA_000213935_01446"/>
<gene>
    <name evidence="13" type="primary">fluC</name>
    <name evidence="13" type="synonym">crcB</name>
    <name evidence="14" type="ORF">DIW82_12200</name>
</gene>
<organism evidence="14 15">
    <name type="scientific">Corynebacterium nuruki</name>
    <dbReference type="NCBI Taxonomy" id="1032851"/>
    <lineage>
        <taxon>Bacteria</taxon>
        <taxon>Bacillati</taxon>
        <taxon>Actinomycetota</taxon>
        <taxon>Actinomycetes</taxon>
        <taxon>Mycobacteriales</taxon>
        <taxon>Corynebacteriaceae</taxon>
        <taxon>Corynebacterium</taxon>
    </lineage>
</organism>
<evidence type="ECO:0000256" key="2">
    <source>
        <dbReference type="ARBA" id="ARBA00022448"/>
    </source>
</evidence>
<dbReference type="InterPro" id="IPR003691">
    <property type="entry name" value="FluC"/>
</dbReference>
<feature type="transmembrane region" description="Helical" evidence="13">
    <location>
        <begin position="105"/>
        <end position="125"/>
    </location>
</feature>
<evidence type="ECO:0000256" key="8">
    <source>
        <dbReference type="ARBA" id="ARBA00023136"/>
    </source>
</evidence>
<dbReference type="AlphaFoldDB" id="A0A3D4T1T0"/>
<evidence type="ECO:0000256" key="9">
    <source>
        <dbReference type="ARBA" id="ARBA00023303"/>
    </source>
</evidence>
<feature type="transmembrane region" description="Helical" evidence="13">
    <location>
        <begin position="72"/>
        <end position="93"/>
    </location>
</feature>
<keyword evidence="6 13" id="KW-1133">Transmembrane helix</keyword>
<keyword evidence="3 13" id="KW-1003">Cell membrane</keyword>
<feature type="transmembrane region" description="Helical" evidence="13">
    <location>
        <begin position="6"/>
        <end position="23"/>
    </location>
</feature>
<dbReference type="GO" id="GO:0046872">
    <property type="term" value="F:metal ion binding"/>
    <property type="evidence" value="ECO:0007669"/>
    <property type="project" value="UniProtKB-KW"/>
</dbReference>
<evidence type="ECO:0000256" key="11">
    <source>
        <dbReference type="ARBA" id="ARBA00035585"/>
    </source>
</evidence>
<feature type="binding site" evidence="13">
    <location>
        <position position="83"/>
    </location>
    <ligand>
        <name>Na(+)</name>
        <dbReference type="ChEBI" id="CHEBI:29101"/>
        <note>structural</note>
    </ligand>
</feature>
<keyword evidence="8 13" id="KW-0472">Membrane</keyword>
<keyword evidence="2 13" id="KW-0813">Transport</keyword>
<keyword evidence="13" id="KW-0915">Sodium</keyword>
<keyword evidence="7 13" id="KW-0406">Ion transport</keyword>
<keyword evidence="9 13" id="KW-0407">Ion channel</keyword>
<evidence type="ECO:0000313" key="14">
    <source>
        <dbReference type="EMBL" id="HCT15506.1"/>
    </source>
</evidence>
<keyword evidence="4 13" id="KW-0812">Transmembrane</keyword>
<proteinExistence type="inferred from homology"/>
<dbReference type="EMBL" id="DQID01000309">
    <property type="protein sequence ID" value="HCT15506.1"/>
    <property type="molecule type" value="Genomic_DNA"/>
</dbReference>
<comment type="similarity">
    <text evidence="10 13">Belongs to the fluoride channel Fluc/FEX (TC 1.A.43) family.</text>
</comment>
<reference evidence="14 15" key="1">
    <citation type="journal article" date="2018" name="Nat. Biotechnol.">
        <title>A standardized bacterial taxonomy based on genome phylogeny substantially revises the tree of life.</title>
        <authorList>
            <person name="Parks D.H."/>
            <person name="Chuvochina M."/>
            <person name="Waite D.W."/>
            <person name="Rinke C."/>
            <person name="Skarshewski A."/>
            <person name="Chaumeil P.A."/>
            <person name="Hugenholtz P."/>
        </authorList>
    </citation>
    <scope>NUCLEOTIDE SEQUENCE [LARGE SCALE GENOMIC DNA]</scope>
    <source>
        <strain evidence="14">UBA11247</strain>
    </source>
</reference>
<dbReference type="HAMAP" id="MF_00454">
    <property type="entry name" value="FluC"/>
    <property type="match status" value="1"/>
</dbReference>
<dbReference type="GO" id="GO:0140114">
    <property type="term" value="P:cellular detoxification of fluoride"/>
    <property type="evidence" value="ECO:0007669"/>
    <property type="project" value="UniProtKB-UniRule"/>
</dbReference>
<keyword evidence="5 13" id="KW-0479">Metal-binding</keyword>
<comment type="subcellular location">
    <subcellularLocation>
        <location evidence="1 13">Cell membrane</location>
        <topology evidence="1 13">Multi-pass membrane protein</topology>
    </subcellularLocation>
</comment>
<comment type="catalytic activity">
    <reaction evidence="11">
        <text>fluoride(in) = fluoride(out)</text>
        <dbReference type="Rhea" id="RHEA:76159"/>
        <dbReference type="ChEBI" id="CHEBI:17051"/>
    </reaction>
    <physiologicalReaction direction="left-to-right" evidence="11">
        <dbReference type="Rhea" id="RHEA:76160"/>
    </physiologicalReaction>
</comment>
<evidence type="ECO:0000313" key="15">
    <source>
        <dbReference type="Proteomes" id="UP000261739"/>
    </source>
</evidence>
<dbReference type="PANTHER" id="PTHR28259:SF16">
    <property type="entry name" value="FLUORIDE-SPECIFIC ION CHANNEL FLUC 2"/>
    <property type="match status" value="1"/>
</dbReference>
<comment type="caution">
    <text evidence="14">The sequence shown here is derived from an EMBL/GenBank/DDBJ whole genome shotgun (WGS) entry which is preliminary data.</text>
</comment>
<feature type="binding site" evidence="13">
    <location>
        <position position="80"/>
    </location>
    <ligand>
        <name>Na(+)</name>
        <dbReference type="ChEBI" id="CHEBI:29101"/>
        <note>structural</note>
    </ligand>
</feature>
<feature type="transmembrane region" description="Helical" evidence="13">
    <location>
        <begin position="44"/>
        <end position="66"/>
    </location>
</feature>
<evidence type="ECO:0000256" key="1">
    <source>
        <dbReference type="ARBA" id="ARBA00004651"/>
    </source>
</evidence>
<evidence type="ECO:0000256" key="13">
    <source>
        <dbReference type="HAMAP-Rule" id="MF_00454"/>
    </source>
</evidence>
<accession>A0A3D4T1T0</accession>
<comment type="function">
    <text evidence="12 13">Fluoride-specific ion channel. Important for reducing fluoride concentration in the cell, thus reducing its toxicity.</text>
</comment>
<dbReference type="Proteomes" id="UP000261739">
    <property type="component" value="Unassembled WGS sequence"/>
</dbReference>